<reference evidence="1" key="1">
    <citation type="submission" date="2022-10" db="EMBL/GenBank/DDBJ databases">
        <title>Genome Sequence of Xylaria curta.</title>
        <authorList>
            <person name="Buettner E."/>
        </authorList>
    </citation>
    <scope>NUCLEOTIDE SEQUENCE</scope>
    <source>
        <strain evidence="1">Babe10</strain>
    </source>
</reference>
<evidence type="ECO:0000313" key="1">
    <source>
        <dbReference type="EMBL" id="KAJ2973160.1"/>
    </source>
</evidence>
<proteinExistence type="predicted"/>
<gene>
    <name evidence="1" type="ORF">NUW58_g9008</name>
</gene>
<comment type="caution">
    <text evidence="1">The sequence shown here is derived from an EMBL/GenBank/DDBJ whole genome shotgun (WGS) entry which is preliminary data.</text>
</comment>
<dbReference type="EMBL" id="JAPDGR010003008">
    <property type="protein sequence ID" value="KAJ2973160.1"/>
    <property type="molecule type" value="Genomic_DNA"/>
</dbReference>
<protein>
    <submittedName>
        <fullName evidence="1">Uncharacterized protein</fullName>
    </submittedName>
</protein>
<sequence>MQKTGFSKIDAIVPAVPELPAPLSVLVCRAVDERIEFLYNPLTLEAQKLDLECLTIIGGGELVSTQLRTAMARHYQRIQYAASLSDFAAQELPAAGTVVSLLEAVPDEAPVFQYLTEVAFGTIQKIFRLSKIILWVSRGCLADRPYSNMFRGLARSSKLEMSNVRVQNLDIDIGDPFEWQVVARSLLQLEACGAWGWARLLRGPSLAMRARAIRSGWRGISATAEAEHYEKRPLQLDTALNMPQQKRVSPSPFGGEIRLVHSLLKAVSVGAHSGFLSVGEDTRTHQYVLLLTNSLESLVSAPPDWILPVPPGPDDGRKALLLLQGQLLGMTIVRATVPMRTLVVLNPDDVLGDALLRLTTKEGIHLLLMTTKHISYRRGWTSVHPRETQQAIQKMLPSLPFTFVDMAEREEDSELVHSCLPQGCKVVRWTDLFWEDAKLDFSPAGIRDVADHLQAAYFTLATTKFESADISSVQEFDLDALNLLETTSNVGETSWTRVRGIVSWLASETVRIQIQPASHQIFFRSDRTYWLVGLTGGLGPGLCEFMADRGATCIAVSSRRPQMDPGWIRSMASRGCTIRIFANDVTDRDSLRLSTGRSFLLCPQSRCMPRCHGLRDSLVIPLFSARLFTAKPDPFNRSEPSWCLWPNKFDHPTTPNPVPRYLHKYCPPTVDRLALLGSLALKPQFQVLGPFISIESANGQSVGSEQAFTLPILKPVVILRGECAARKLHYAPSKPASPMQTNLPFPEWSHLCQIKLYPHPPSATEATAVDCVVSMATGHELGQVLPASDLPQAYTFSSSDSLTITTMSTSSHSTSGSRPTSRHYDTGFPDSFASCTTSMRHPDAITVNPGASDAEGGGNRFESKDDSGKRVIHSSRYDAQLHVLHTAEKSFTEDPATTEFATWAKDFDADAKTDSISADLAKYPELRANMEKLVPDRVPYADFWKRYYFLRHSIETAEARRRDLLKAASAEEEIGWGDEESDEESEESEDEAPRNKPVDKIQRPGSTESSTTIHPPTAKSTYLKPSEPRKSNDEKSQADSDTSYDVVGAASGNPSQAPNSPKDSRKVEDSDDEEWE</sequence>
<evidence type="ECO:0000313" key="2">
    <source>
        <dbReference type="Proteomes" id="UP001143856"/>
    </source>
</evidence>
<dbReference type="Proteomes" id="UP001143856">
    <property type="component" value="Unassembled WGS sequence"/>
</dbReference>
<keyword evidence="2" id="KW-1185">Reference proteome</keyword>
<name>A0ACC1N1J7_9PEZI</name>
<organism evidence="1 2">
    <name type="scientific">Xylaria curta</name>
    <dbReference type="NCBI Taxonomy" id="42375"/>
    <lineage>
        <taxon>Eukaryota</taxon>
        <taxon>Fungi</taxon>
        <taxon>Dikarya</taxon>
        <taxon>Ascomycota</taxon>
        <taxon>Pezizomycotina</taxon>
        <taxon>Sordariomycetes</taxon>
        <taxon>Xylariomycetidae</taxon>
        <taxon>Xylariales</taxon>
        <taxon>Xylariaceae</taxon>
        <taxon>Xylaria</taxon>
    </lineage>
</organism>
<accession>A0ACC1N1J7</accession>